<feature type="binding site" evidence="9">
    <location>
        <begin position="420"/>
        <end position="424"/>
    </location>
    <ligand>
        <name>GTP</name>
        <dbReference type="ChEBI" id="CHEBI:37565"/>
    </ligand>
</feature>
<dbReference type="Pfam" id="PF00448">
    <property type="entry name" value="SRP54"/>
    <property type="match status" value="1"/>
</dbReference>
<feature type="compositionally biased region" description="Pro residues" evidence="10">
    <location>
        <begin position="23"/>
        <end position="36"/>
    </location>
</feature>
<dbReference type="HAMAP" id="MF_00920">
    <property type="entry name" value="FtsY"/>
    <property type="match status" value="1"/>
</dbReference>
<keyword evidence="3 9" id="KW-0547">Nucleotide-binding</keyword>
<proteinExistence type="inferred from homology"/>
<evidence type="ECO:0000313" key="15">
    <source>
        <dbReference type="EMBL" id="REG32116.1"/>
    </source>
</evidence>
<comment type="subcellular location">
    <subcellularLocation>
        <location evidence="9">Cell membrane</location>
        <topology evidence="9">Peripheral membrane protein</topology>
        <orientation evidence="9">Cytoplasmic side</orientation>
    </subcellularLocation>
    <subcellularLocation>
        <location evidence="9">Cytoplasm</location>
    </subcellularLocation>
</comment>
<keyword evidence="16" id="KW-1185">Reference proteome</keyword>
<reference evidence="15 16" key="1">
    <citation type="submission" date="2018-08" db="EMBL/GenBank/DDBJ databases">
        <title>Genomic Encyclopedia of Archaeal and Bacterial Type Strains, Phase II (KMG-II): from individual species to whole genera.</title>
        <authorList>
            <person name="Goeker M."/>
        </authorList>
    </citation>
    <scope>NUCLEOTIDE SEQUENCE [LARGE SCALE GENOMIC DNA]</scope>
    <source>
        <strain evidence="15 16">DSM 2261</strain>
    </source>
</reference>
<dbReference type="CDD" id="cd17874">
    <property type="entry name" value="FtsY"/>
    <property type="match status" value="1"/>
</dbReference>
<dbReference type="EMBL" id="QUMU01000005">
    <property type="protein sequence ID" value="REG32116.1"/>
    <property type="molecule type" value="Genomic_DNA"/>
</dbReference>
<sequence length="532" mass="57682">MRYAVRAMKTPTALPFLLAQAPSPQPSPLPQEPPRTQPGVPETGTPPPPEGGTGDTVVGVGLTVLLVALMVAAARKLFFKKRPEEPGRKPVPPTKEKPELPAERPELRVELPPSEAELARLREAEEIHARAEALARQREEATRAARSTTDAAERARLEAEVRALKEREEEEKRAEYRAKKAAEDEAKERRKREREEAERLVAEQKAREAAAAEEARRAEEAAARAKIDAEAGRTLAQGLDKTRSQGFMARLNGLFGSNRQVDESVLAEMEEILFTADIGVRTASSLVEVAREKLKRNELSDANRIKDLIRQEVTRIVDLPVPRTLEGGGPPHVVMVVGVNGAGKTTTIGKLAAKLTGQGKKVMLAAGDTFRAAATEQLDVWADRAKAELVKGAEGADPSSVIFEAIKKAKDSGADVVIADTAGRLHTKVNLMDELKKVKRVIDKALPGAPHEVLLVLDSTNGQNAIQQAKQFHEAVGVTAIALTKLDGTAKGGVIIGIADELKLPVVWVGVGEKVADLRRFEPREFVQALFD</sequence>
<evidence type="ECO:0000256" key="2">
    <source>
        <dbReference type="ARBA" id="ARBA00022490"/>
    </source>
</evidence>
<dbReference type="EC" id="3.6.5.4" evidence="9"/>
<protein>
    <recommendedName>
        <fullName evidence="9">Signal recognition particle receptor FtsY</fullName>
        <shortName evidence="9">SRP receptor</shortName>
        <ecNumber evidence="9">3.6.5.4</ecNumber>
    </recommendedName>
</protein>
<feature type="binding site" evidence="9">
    <location>
        <begin position="484"/>
        <end position="487"/>
    </location>
    <ligand>
        <name>GTP</name>
        <dbReference type="ChEBI" id="CHEBI:37565"/>
    </ligand>
</feature>
<dbReference type="InterPro" id="IPR042101">
    <property type="entry name" value="SRP54_N_sf"/>
</dbReference>
<keyword evidence="11" id="KW-0812">Transmembrane</keyword>
<accession>A0ABX9K2X9</accession>
<dbReference type="InterPro" id="IPR000897">
    <property type="entry name" value="SRP54_GTPase_dom"/>
</dbReference>
<evidence type="ECO:0000256" key="1">
    <source>
        <dbReference type="ARBA" id="ARBA00022475"/>
    </source>
</evidence>
<dbReference type="SUPFAM" id="SSF47364">
    <property type="entry name" value="Domain of the SRP/SRP receptor G-proteins"/>
    <property type="match status" value="1"/>
</dbReference>
<keyword evidence="5 9" id="KW-0342">GTP-binding</keyword>
<comment type="similarity">
    <text evidence="9">Belongs to the GTP-binding SRP family. FtsY subfamily.</text>
</comment>
<dbReference type="PANTHER" id="PTHR43134:SF1">
    <property type="entry name" value="SIGNAL RECOGNITION PARTICLE RECEPTOR SUBUNIT ALPHA"/>
    <property type="match status" value="1"/>
</dbReference>
<feature type="binding site" evidence="9">
    <location>
        <begin position="338"/>
        <end position="345"/>
    </location>
    <ligand>
        <name>GTP</name>
        <dbReference type="ChEBI" id="CHEBI:37565"/>
    </ligand>
</feature>
<dbReference type="InterPro" id="IPR036225">
    <property type="entry name" value="SRP/SRP_N"/>
</dbReference>
<dbReference type="SMART" id="SM00963">
    <property type="entry name" value="SRP54_N"/>
    <property type="match status" value="1"/>
</dbReference>
<gene>
    <name evidence="9" type="primary">ftsY</name>
    <name evidence="15" type="ORF">ATI61_105443</name>
</gene>
<dbReference type="Pfam" id="PF02881">
    <property type="entry name" value="SRP54_N"/>
    <property type="match status" value="1"/>
</dbReference>
<dbReference type="InterPro" id="IPR003593">
    <property type="entry name" value="AAA+_ATPase"/>
</dbReference>
<keyword evidence="4 9" id="KW-0378">Hydrolase</keyword>
<feature type="region of interest" description="Disordered" evidence="10">
    <location>
        <begin position="166"/>
        <end position="199"/>
    </location>
</feature>
<dbReference type="Proteomes" id="UP000256345">
    <property type="component" value="Unassembled WGS sequence"/>
</dbReference>
<dbReference type="PANTHER" id="PTHR43134">
    <property type="entry name" value="SIGNAL RECOGNITION PARTICLE RECEPTOR SUBUNIT ALPHA"/>
    <property type="match status" value="1"/>
</dbReference>
<dbReference type="NCBIfam" id="TIGR00064">
    <property type="entry name" value="ftsY"/>
    <property type="match status" value="1"/>
</dbReference>
<keyword evidence="6 9" id="KW-0472">Membrane</keyword>
<feature type="transmembrane region" description="Helical" evidence="11">
    <location>
        <begin position="56"/>
        <end position="74"/>
    </location>
</feature>
<comment type="function">
    <text evidence="9">Involved in targeting and insertion of nascent membrane proteins into the cytoplasmic membrane. Acts as a receptor for the complex formed by the signal recognition particle (SRP) and the ribosome-nascent chain (RNC).</text>
</comment>
<evidence type="ECO:0000259" key="13">
    <source>
        <dbReference type="SMART" id="SM00962"/>
    </source>
</evidence>
<dbReference type="InterPro" id="IPR027417">
    <property type="entry name" value="P-loop_NTPase"/>
</dbReference>
<comment type="subunit">
    <text evidence="9">Part of the signal recognition particle protein translocation system, which is composed of SRP and FtsY.</text>
</comment>
<evidence type="ECO:0000313" key="16">
    <source>
        <dbReference type="Proteomes" id="UP000256345"/>
    </source>
</evidence>
<name>A0ABX9K2X9_9BACT</name>
<feature type="compositionally biased region" description="Basic and acidic residues" evidence="10">
    <location>
        <begin position="83"/>
        <end position="109"/>
    </location>
</feature>
<dbReference type="SMART" id="SM00382">
    <property type="entry name" value="AAA"/>
    <property type="match status" value="1"/>
</dbReference>
<keyword evidence="1 9" id="KW-1003">Cell membrane</keyword>
<keyword evidence="11" id="KW-1133">Transmembrane helix</keyword>
<evidence type="ECO:0000259" key="12">
    <source>
        <dbReference type="SMART" id="SM00382"/>
    </source>
</evidence>
<feature type="domain" description="SRP54-type proteins GTP-binding" evidence="13">
    <location>
        <begin position="331"/>
        <end position="532"/>
    </location>
</feature>
<dbReference type="SMART" id="SM00962">
    <property type="entry name" value="SRP54"/>
    <property type="match status" value="1"/>
</dbReference>
<feature type="compositionally biased region" description="Basic and acidic residues" evidence="10">
    <location>
        <begin position="132"/>
        <end position="143"/>
    </location>
</feature>
<comment type="caution">
    <text evidence="15">The sequence shown here is derived from an EMBL/GenBank/DDBJ whole genome shotgun (WGS) entry which is preliminary data.</text>
</comment>
<feature type="region of interest" description="Disordered" evidence="10">
    <location>
        <begin position="83"/>
        <end position="112"/>
    </location>
</feature>
<feature type="domain" description="AAA+ ATPase" evidence="12">
    <location>
        <begin position="330"/>
        <end position="531"/>
    </location>
</feature>
<evidence type="ECO:0000256" key="10">
    <source>
        <dbReference type="SAM" id="MobiDB-lite"/>
    </source>
</evidence>
<dbReference type="InterPro" id="IPR013822">
    <property type="entry name" value="Signal_recog_particl_SRP54_hlx"/>
</dbReference>
<evidence type="ECO:0000256" key="11">
    <source>
        <dbReference type="SAM" id="Phobius"/>
    </source>
</evidence>
<feature type="region of interest" description="Disordered" evidence="10">
    <location>
        <begin position="132"/>
        <end position="154"/>
    </location>
</feature>
<dbReference type="Gene3D" id="1.20.120.140">
    <property type="entry name" value="Signal recognition particle SRP54, nucleotide-binding domain"/>
    <property type="match status" value="1"/>
</dbReference>
<keyword evidence="7 9" id="KW-0675">Receptor</keyword>
<keyword evidence="2 9" id="KW-0963">Cytoplasm</keyword>
<dbReference type="InterPro" id="IPR004390">
    <property type="entry name" value="SR_rcpt_FtsY"/>
</dbReference>
<evidence type="ECO:0000256" key="6">
    <source>
        <dbReference type="ARBA" id="ARBA00023136"/>
    </source>
</evidence>
<evidence type="ECO:0000256" key="7">
    <source>
        <dbReference type="ARBA" id="ARBA00023170"/>
    </source>
</evidence>
<evidence type="ECO:0000256" key="3">
    <source>
        <dbReference type="ARBA" id="ARBA00022741"/>
    </source>
</evidence>
<evidence type="ECO:0000256" key="4">
    <source>
        <dbReference type="ARBA" id="ARBA00022801"/>
    </source>
</evidence>
<evidence type="ECO:0000259" key="14">
    <source>
        <dbReference type="SMART" id="SM00963"/>
    </source>
</evidence>
<dbReference type="Gene3D" id="3.40.50.300">
    <property type="entry name" value="P-loop containing nucleotide triphosphate hydrolases"/>
    <property type="match status" value="1"/>
</dbReference>
<feature type="region of interest" description="Disordered" evidence="10">
    <location>
        <begin position="16"/>
        <end position="56"/>
    </location>
</feature>
<evidence type="ECO:0000256" key="5">
    <source>
        <dbReference type="ARBA" id="ARBA00023134"/>
    </source>
</evidence>
<feature type="domain" description="Signal recognition particle SRP54 helical bundle" evidence="14">
    <location>
        <begin position="235"/>
        <end position="317"/>
    </location>
</feature>
<comment type="catalytic activity">
    <reaction evidence="8 9">
        <text>GTP + H2O = GDP + phosphate + H(+)</text>
        <dbReference type="Rhea" id="RHEA:19669"/>
        <dbReference type="ChEBI" id="CHEBI:15377"/>
        <dbReference type="ChEBI" id="CHEBI:15378"/>
        <dbReference type="ChEBI" id="CHEBI:37565"/>
        <dbReference type="ChEBI" id="CHEBI:43474"/>
        <dbReference type="ChEBI" id="CHEBI:58189"/>
        <dbReference type="EC" id="3.6.5.4"/>
    </reaction>
</comment>
<organism evidence="15 16">
    <name type="scientific">Archangium gephyra</name>
    <dbReference type="NCBI Taxonomy" id="48"/>
    <lineage>
        <taxon>Bacteria</taxon>
        <taxon>Pseudomonadati</taxon>
        <taxon>Myxococcota</taxon>
        <taxon>Myxococcia</taxon>
        <taxon>Myxococcales</taxon>
        <taxon>Cystobacterineae</taxon>
        <taxon>Archangiaceae</taxon>
        <taxon>Archangium</taxon>
    </lineage>
</organism>
<dbReference type="SUPFAM" id="SSF52540">
    <property type="entry name" value="P-loop containing nucleoside triphosphate hydrolases"/>
    <property type="match status" value="1"/>
</dbReference>
<evidence type="ECO:0000256" key="8">
    <source>
        <dbReference type="ARBA" id="ARBA00048027"/>
    </source>
</evidence>
<evidence type="ECO:0000256" key="9">
    <source>
        <dbReference type="HAMAP-Rule" id="MF_00920"/>
    </source>
</evidence>